<feature type="domain" description="Apoptosis-antagonizing transcription factor C-terminal" evidence="3">
    <location>
        <begin position="369"/>
        <end position="444"/>
    </location>
</feature>
<dbReference type="Pfam" id="PF08164">
    <property type="entry name" value="TRAUB"/>
    <property type="match status" value="1"/>
</dbReference>
<dbReference type="PANTHER" id="PTHR15565">
    <property type="entry name" value="AATF PROTEIN APOPTOSIS ANTAGONIZING TRANSCRIPTION FACTOR"/>
    <property type="match status" value="1"/>
</dbReference>
<keyword evidence="6" id="KW-1185">Reference proteome</keyword>
<name>A0A9N7R769_STRHE</name>
<feature type="region of interest" description="Disordered" evidence="2">
    <location>
        <begin position="246"/>
        <end position="265"/>
    </location>
</feature>
<feature type="domain" description="AATF leucine zipper-containing" evidence="4">
    <location>
        <begin position="161"/>
        <end position="296"/>
    </location>
</feature>
<reference evidence="5" key="1">
    <citation type="submission" date="2019-12" db="EMBL/GenBank/DDBJ databases">
        <authorList>
            <person name="Scholes J."/>
        </authorList>
    </citation>
    <scope>NUCLEOTIDE SEQUENCE</scope>
</reference>
<feature type="compositionally biased region" description="Basic and acidic residues" evidence="2">
    <location>
        <begin position="115"/>
        <end position="131"/>
    </location>
</feature>
<evidence type="ECO:0000259" key="4">
    <source>
        <dbReference type="Pfam" id="PF13339"/>
    </source>
</evidence>
<evidence type="ECO:0000259" key="3">
    <source>
        <dbReference type="Pfam" id="PF08164"/>
    </source>
</evidence>
<evidence type="ECO:0000313" key="5">
    <source>
        <dbReference type="EMBL" id="CAA0816589.1"/>
    </source>
</evidence>
<feature type="compositionally biased region" description="Acidic residues" evidence="2">
    <location>
        <begin position="44"/>
        <end position="56"/>
    </location>
</feature>
<protein>
    <submittedName>
        <fullName evidence="5">rRNA processing protein-related</fullName>
    </submittedName>
</protein>
<evidence type="ECO:0000256" key="1">
    <source>
        <dbReference type="ARBA" id="ARBA00008966"/>
    </source>
</evidence>
<dbReference type="InterPro" id="IPR025160">
    <property type="entry name" value="AATF"/>
</dbReference>
<organism evidence="5 6">
    <name type="scientific">Striga hermonthica</name>
    <name type="common">Purple witchweed</name>
    <name type="synonym">Buchnera hermonthica</name>
    <dbReference type="NCBI Taxonomy" id="68872"/>
    <lineage>
        <taxon>Eukaryota</taxon>
        <taxon>Viridiplantae</taxon>
        <taxon>Streptophyta</taxon>
        <taxon>Embryophyta</taxon>
        <taxon>Tracheophyta</taxon>
        <taxon>Spermatophyta</taxon>
        <taxon>Magnoliopsida</taxon>
        <taxon>eudicotyledons</taxon>
        <taxon>Gunneridae</taxon>
        <taxon>Pentapetalae</taxon>
        <taxon>asterids</taxon>
        <taxon>lamiids</taxon>
        <taxon>Lamiales</taxon>
        <taxon>Orobanchaceae</taxon>
        <taxon>Buchnereae</taxon>
        <taxon>Striga</taxon>
    </lineage>
</organism>
<dbReference type="InterPro" id="IPR012617">
    <property type="entry name" value="AATF_C"/>
</dbReference>
<dbReference type="AlphaFoldDB" id="A0A9N7R769"/>
<dbReference type="EMBL" id="CACSLK010014277">
    <property type="protein sequence ID" value="CAA0816589.1"/>
    <property type="molecule type" value="Genomic_DNA"/>
</dbReference>
<feature type="compositionally biased region" description="Acidic residues" evidence="2">
    <location>
        <begin position="64"/>
        <end position="114"/>
    </location>
</feature>
<sequence length="455" mass="51639">MYKSRGGHPPTSSAPALAQLSVGFSHSPVLHLMGKKKPMKMAESDSDLVIDSDMEDGIAHVDDNENSDLDIHDEELDDQNEDDDEVNDDNEEGEDGADNDDDDDEDEQTEEEGSEEGHDGVSEDENVLKGEEMEELEKEYRELRNREQNLWKNLKRHKDEDLQKGQAVKNQRALWDKTLEFRFLLQKPFSSSNRFPQEPVRSLFCDMDSDASEAYSDLIDSSKKTLDSILELQQALEANNPAITQFGEGNSLRDSKQLGASGDSNGDIDEEWLKISQMQSRMASFRNKSIDKWQRKTQVTTGAAAIKDKLHAFNQSISEQVAAYMRDPSKMTKGMQQNRAAVAVFGNVSLKLESYVNGDPELLDDSEFYQQLLKEFFETIDPSSSETAFYALKRLQTKKRKIVDRRASKSRKIRYQVHEKIVNFMAPRPMNLPPMAPKLFENLFGLRNHKPASGA</sequence>
<comment type="similarity">
    <text evidence="1">Belongs to the AATF family.</text>
</comment>
<dbReference type="Proteomes" id="UP001153555">
    <property type="component" value="Unassembled WGS sequence"/>
</dbReference>
<dbReference type="InterPro" id="IPR039223">
    <property type="entry name" value="AATF/Bfr2"/>
</dbReference>
<comment type="caution">
    <text evidence="5">The sequence shown here is derived from an EMBL/GenBank/DDBJ whole genome shotgun (WGS) entry which is preliminary data.</text>
</comment>
<accession>A0A9N7R769</accession>
<gene>
    <name evidence="5" type="ORF">SHERM_16455</name>
</gene>
<dbReference type="OrthoDB" id="5783963at2759"/>
<dbReference type="GO" id="GO:0005730">
    <property type="term" value="C:nucleolus"/>
    <property type="evidence" value="ECO:0007669"/>
    <property type="project" value="TreeGrafter"/>
</dbReference>
<evidence type="ECO:0000256" key="2">
    <source>
        <dbReference type="SAM" id="MobiDB-lite"/>
    </source>
</evidence>
<feature type="region of interest" description="Disordered" evidence="2">
    <location>
        <begin position="34"/>
        <end position="135"/>
    </location>
</feature>
<dbReference type="Pfam" id="PF13339">
    <property type="entry name" value="AATF-Che1"/>
    <property type="match status" value="1"/>
</dbReference>
<evidence type="ECO:0000313" key="6">
    <source>
        <dbReference type="Proteomes" id="UP001153555"/>
    </source>
</evidence>
<proteinExistence type="inferred from homology"/>
<dbReference type="PANTHER" id="PTHR15565:SF0">
    <property type="entry name" value="PROTEIN AATF"/>
    <property type="match status" value="1"/>
</dbReference>